<comment type="caution">
    <text evidence="2">The sequence shown here is derived from an EMBL/GenBank/DDBJ whole genome shotgun (WGS) entry which is preliminary data.</text>
</comment>
<evidence type="ECO:0000313" key="3">
    <source>
        <dbReference type="Proteomes" id="UP000478417"/>
    </source>
</evidence>
<feature type="domain" description="Glycosyltransferase 2-like" evidence="1">
    <location>
        <begin position="7"/>
        <end position="167"/>
    </location>
</feature>
<dbReference type="InterPro" id="IPR001173">
    <property type="entry name" value="Glyco_trans_2-like"/>
</dbReference>
<dbReference type="Gene3D" id="3.90.550.10">
    <property type="entry name" value="Spore Coat Polysaccharide Biosynthesis Protein SpsA, Chain A"/>
    <property type="match status" value="1"/>
</dbReference>
<gene>
    <name evidence="2" type="ORF">G0Q06_07685</name>
</gene>
<keyword evidence="3" id="KW-1185">Reference proteome</keyword>
<dbReference type="GO" id="GO:0016740">
    <property type="term" value="F:transferase activity"/>
    <property type="evidence" value="ECO:0007669"/>
    <property type="project" value="UniProtKB-KW"/>
</dbReference>
<evidence type="ECO:0000259" key="1">
    <source>
        <dbReference type="Pfam" id="PF00535"/>
    </source>
</evidence>
<organism evidence="2 3">
    <name type="scientific">Oceanipulchritudo coccoides</name>
    <dbReference type="NCBI Taxonomy" id="2706888"/>
    <lineage>
        <taxon>Bacteria</taxon>
        <taxon>Pseudomonadati</taxon>
        <taxon>Verrucomicrobiota</taxon>
        <taxon>Opitutia</taxon>
        <taxon>Puniceicoccales</taxon>
        <taxon>Oceanipulchritudinaceae</taxon>
        <taxon>Oceanipulchritudo</taxon>
    </lineage>
</organism>
<dbReference type="Pfam" id="PF00535">
    <property type="entry name" value="Glycos_transf_2"/>
    <property type="match status" value="1"/>
</dbReference>
<dbReference type="InterPro" id="IPR029044">
    <property type="entry name" value="Nucleotide-diphossugar_trans"/>
</dbReference>
<accession>A0A6B2M3D9</accession>
<proteinExistence type="predicted"/>
<keyword evidence="2" id="KW-0808">Transferase</keyword>
<dbReference type="Proteomes" id="UP000478417">
    <property type="component" value="Unassembled WGS sequence"/>
</dbReference>
<dbReference type="RefSeq" id="WP_163964112.1">
    <property type="nucleotide sequence ID" value="NZ_JAAGNX010000002.1"/>
</dbReference>
<dbReference type="AlphaFoldDB" id="A0A6B2M3D9"/>
<evidence type="ECO:0000313" key="2">
    <source>
        <dbReference type="EMBL" id="NDV62325.1"/>
    </source>
</evidence>
<dbReference type="PANTHER" id="PTHR43685">
    <property type="entry name" value="GLYCOSYLTRANSFERASE"/>
    <property type="match status" value="1"/>
</dbReference>
<dbReference type="CDD" id="cd00761">
    <property type="entry name" value="Glyco_tranf_GTA_type"/>
    <property type="match status" value="1"/>
</dbReference>
<reference evidence="2 3" key="1">
    <citation type="submission" date="2020-02" db="EMBL/GenBank/DDBJ databases">
        <title>Albibacoteraceae fam. nov., the first described family within the subdivision 4 Verrucomicrobia.</title>
        <authorList>
            <person name="Xi F."/>
        </authorList>
    </citation>
    <scope>NUCLEOTIDE SEQUENCE [LARGE SCALE GENOMIC DNA]</scope>
    <source>
        <strain evidence="2 3">CK1056</strain>
    </source>
</reference>
<sequence>MSASEISVIIPAFNREGLIGPTLESLLNQTIPAVEILVVDDGSTDQTAQVAASFGPSVRVIHQENQGPSAARNNGLRQSRGEFIHFFDSDDIAVPNKHEVQLKALEAGGADIAYGPWIKGAFSGKTFIPSNGVLQQRGLPAGDLVKSLLCDWSIVPHACLFRRDIVERSGGFPDDLFVGEDQFMFLRCLLAGAKVVHSPDTLELYRADNTDKITESGGGLIKRLVEWARFLIKANHLCRKNRYIPTDWFLFQKRAYNVFSELKELDFQGKQELLSNLSALFVPRKKFFYNVSGFVNQKRQGLEMRLTGNRGSRDFRVGSLTETQITEIQQAGYNIPG</sequence>
<dbReference type="EMBL" id="JAAGNX010000002">
    <property type="protein sequence ID" value="NDV62325.1"/>
    <property type="molecule type" value="Genomic_DNA"/>
</dbReference>
<protein>
    <submittedName>
        <fullName evidence="2">Glycosyltransferase family 2 protein</fullName>
    </submittedName>
</protein>
<dbReference type="PANTHER" id="PTHR43685:SF2">
    <property type="entry name" value="GLYCOSYLTRANSFERASE 2-LIKE DOMAIN-CONTAINING PROTEIN"/>
    <property type="match status" value="1"/>
</dbReference>
<dbReference type="SUPFAM" id="SSF53448">
    <property type="entry name" value="Nucleotide-diphospho-sugar transferases"/>
    <property type="match status" value="1"/>
</dbReference>
<dbReference type="InterPro" id="IPR050834">
    <property type="entry name" value="Glycosyltransf_2"/>
</dbReference>
<name>A0A6B2M3D9_9BACT</name>